<dbReference type="PANTHER" id="PTHR46586:SF3">
    <property type="entry name" value="ANKYRIN REPEAT-CONTAINING PROTEIN"/>
    <property type="match status" value="1"/>
</dbReference>
<dbReference type="AlphaFoldDB" id="A0A6C0E6S2"/>
<sequence>MICIRTKYGLEFKILRSGLNYFSDYKKKYKNQACIIQNPHSIFNVNNVSDYTSYLYYSLDINCIYFRVAILLNNIACKIECGPYNYSEIPINKIILSDEYYLFDPKTIIKFNLVISDEYITSACAVGCVGILEWLKKSGLLSKCPDDAVDSASLYGHINVLEWWKNSGLPLKYSSDAMDNASCDGYVNVLEWWKNSGLPLKYSYNALAFASQHHQIDVLEWWKNSGLPLKYDEYVFEDVSECLIMASSTYSYIDVLEWWKNSGLELKYINVIQYNTPMNVIEWWKNSGLPLK</sequence>
<dbReference type="InterPro" id="IPR052050">
    <property type="entry name" value="SecEffector_AnkRepeat"/>
</dbReference>
<proteinExistence type="predicted"/>
<reference evidence="1" key="1">
    <citation type="journal article" date="2020" name="Nature">
        <title>Giant virus diversity and host interactions through global metagenomics.</title>
        <authorList>
            <person name="Schulz F."/>
            <person name="Roux S."/>
            <person name="Paez-Espino D."/>
            <person name="Jungbluth S."/>
            <person name="Walsh D.A."/>
            <person name="Denef V.J."/>
            <person name="McMahon K.D."/>
            <person name="Konstantinidis K.T."/>
            <person name="Eloe-Fadrosh E.A."/>
            <person name="Kyrpides N.C."/>
            <person name="Woyke T."/>
        </authorList>
    </citation>
    <scope>NUCLEOTIDE SEQUENCE</scope>
    <source>
        <strain evidence="1">GVMAG-M-3300023179-150</strain>
    </source>
</reference>
<accession>A0A6C0E6S2</accession>
<protein>
    <recommendedName>
        <fullName evidence="2">Ankyrin repeat protein</fullName>
    </recommendedName>
</protein>
<evidence type="ECO:0000313" key="1">
    <source>
        <dbReference type="EMBL" id="QHT24877.1"/>
    </source>
</evidence>
<organism evidence="1">
    <name type="scientific">viral metagenome</name>
    <dbReference type="NCBI Taxonomy" id="1070528"/>
    <lineage>
        <taxon>unclassified sequences</taxon>
        <taxon>metagenomes</taxon>
        <taxon>organismal metagenomes</taxon>
    </lineage>
</organism>
<dbReference type="PANTHER" id="PTHR46586">
    <property type="entry name" value="ANKYRIN REPEAT-CONTAINING PROTEIN"/>
    <property type="match status" value="1"/>
</dbReference>
<dbReference type="EMBL" id="MN739750">
    <property type="protein sequence ID" value="QHT24877.1"/>
    <property type="molecule type" value="Genomic_DNA"/>
</dbReference>
<name>A0A6C0E6S2_9ZZZZ</name>
<evidence type="ECO:0008006" key="2">
    <source>
        <dbReference type="Google" id="ProtNLM"/>
    </source>
</evidence>
<dbReference type="SUPFAM" id="SSF140860">
    <property type="entry name" value="Pseudo ankyrin repeat-like"/>
    <property type="match status" value="1"/>
</dbReference>